<feature type="region of interest" description="Disordered" evidence="1">
    <location>
        <begin position="390"/>
        <end position="413"/>
    </location>
</feature>
<evidence type="ECO:0000256" key="1">
    <source>
        <dbReference type="SAM" id="MobiDB-lite"/>
    </source>
</evidence>
<protein>
    <submittedName>
        <fullName evidence="2">Uncharacterized protein</fullName>
    </submittedName>
</protein>
<dbReference type="Proteomes" id="UP001157126">
    <property type="component" value="Unassembled WGS sequence"/>
</dbReference>
<reference evidence="3" key="1">
    <citation type="journal article" date="2019" name="Int. J. Syst. Evol. Microbiol.">
        <title>The Global Catalogue of Microorganisms (GCM) 10K type strain sequencing project: providing services to taxonomists for standard genome sequencing and annotation.</title>
        <authorList>
            <consortium name="The Broad Institute Genomics Platform"/>
            <consortium name="The Broad Institute Genome Sequencing Center for Infectious Disease"/>
            <person name="Wu L."/>
            <person name="Ma J."/>
        </authorList>
    </citation>
    <scope>NUCLEOTIDE SEQUENCE [LARGE SCALE GENOMIC DNA]</scope>
    <source>
        <strain evidence="3">NBRC 113072</strain>
    </source>
</reference>
<dbReference type="EMBL" id="BSUO01000001">
    <property type="protein sequence ID" value="GMA41769.1"/>
    <property type="molecule type" value="Genomic_DNA"/>
</dbReference>
<organism evidence="2 3">
    <name type="scientific">Mobilicoccus caccae</name>
    <dbReference type="NCBI Taxonomy" id="1859295"/>
    <lineage>
        <taxon>Bacteria</taxon>
        <taxon>Bacillati</taxon>
        <taxon>Actinomycetota</taxon>
        <taxon>Actinomycetes</taxon>
        <taxon>Micrococcales</taxon>
        <taxon>Dermatophilaceae</taxon>
        <taxon>Mobilicoccus</taxon>
    </lineage>
</organism>
<dbReference type="RefSeq" id="WP_284305290.1">
    <property type="nucleotide sequence ID" value="NZ_BSUO01000001.1"/>
</dbReference>
<proteinExistence type="predicted"/>
<feature type="compositionally biased region" description="Basic and acidic residues" evidence="1">
    <location>
        <begin position="403"/>
        <end position="413"/>
    </location>
</feature>
<evidence type="ECO:0000313" key="2">
    <source>
        <dbReference type="EMBL" id="GMA41769.1"/>
    </source>
</evidence>
<keyword evidence="3" id="KW-1185">Reference proteome</keyword>
<sequence length="413" mass="43915">MTGDVQAIRGEDGLLLIGEAEDVERLVEAEGWRARTLDSAAMTRLTGLAAAGLHGGAALAAGSGRWVQLTAESAQKVSEMGLSISSTTGNATGVFRNAAGQIAGHAEFVPNPAMLANPAVLGGAAGVMAQVALQQAISELRDYLVVIDAKLDDLLRRQKDDILADLIGVGMLIEEACAIRDEVGYVSDITWSKLQSAPMGLAHGRAYAIRQIEHLTEQVREADSFSARSDAVKAARDEMREWLAVLAQTTLFQDSLSVLEIERVLDAAPEDVPQHRRALQTVRESQIAGVAALFDRVADTMQAAAQDANGKVLLHPRTAAGIVTSANSMVADVALLRSKLGFDAADSSIEARRWAAAAADLRDAAVERSTDQLDALRRFGDTAGNRVRGTARSLRAVPRVRKSRELPRGEAGQ</sequence>
<accession>A0ABQ6IV04</accession>
<gene>
    <name evidence="2" type="ORF">GCM10025883_38140</name>
</gene>
<comment type="caution">
    <text evidence="2">The sequence shown here is derived from an EMBL/GenBank/DDBJ whole genome shotgun (WGS) entry which is preliminary data.</text>
</comment>
<name>A0ABQ6IV04_9MICO</name>
<evidence type="ECO:0000313" key="3">
    <source>
        <dbReference type="Proteomes" id="UP001157126"/>
    </source>
</evidence>